<dbReference type="SUPFAM" id="SSF161098">
    <property type="entry name" value="MetI-like"/>
    <property type="match status" value="1"/>
</dbReference>
<keyword evidence="12" id="KW-1185">Reference proteome</keyword>
<dbReference type="InterPro" id="IPR051322">
    <property type="entry name" value="AA_ABC_Transporter_Permease"/>
</dbReference>
<dbReference type="PANTHER" id="PTHR30450">
    <property type="entry name" value="ABC TRANSPORTER PERMEASE"/>
    <property type="match status" value="1"/>
</dbReference>
<keyword evidence="9" id="KW-0547">Nucleotide-binding</keyword>
<dbReference type="InterPro" id="IPR000515">
    <property type="entry name" value="MetI-like"/>
</dbReference>
<comment type="similarity">
    <text evidence="7">Belongs to the binding-protein-dependent transport system permease family.</text>
</comment>
<feature type="transmembrane region" description="Helical" evidence="7">
    <location>
        <begin position="105"/>
        <end position="126"/>
    </location>
</feature>
<dbReference type="InterPro" id="IPR035906">
    <property type="entry name" value="MetI-like_sf"/>
</dbReference>
<feature type="domain" description="ABC transmembrane type-1" evidence="8">
    <location>
        <begin position="31"/>
        <end position="229"/>
    </location>
</feature>
<keyword evidence="2 7" id="KW-0813">Transport</keyword>
<feature type="transmembrane region" description="Helical" evidence="7">
    <location>
        <begin position="35"/>
        <end position="57"/>
    </location>
</feature>
<organism evidence="10 12">
    <name type="scientific">Rothia dentocariosa</name>
    <dbReference type="NCBI Taxonomy" id="2047"/>
    <lineage>
        <taxon>Bacteria</taxon>
        <taxon>Bacillati</taxon>
        <taxon>Actinomycetota</taxon>
        <taxon>Actinomycetes</taxon>
        <taxon>Micrococcales</taxon>
        <taxon>Micrococcaceae</taxon>
        <taxon>Rothia</taxon>
    </lineage>
</organism>
<dbReference type="PROSITE" id="PS50928">
    <property type="entry name" value="ABC_TM1"/>
    <property type="match status" value="1"/>
</dbReference>
<evidence type="ECO:0000256" key="5">
    <source>
        <dbReference type="ARBA" id="ARBA00022989"/>
    </source>
</evidence>
<dbReference type="GO" id="GO:0005524">
    <property type="term" value="F:ATP binding"/>
    <property type="evidence" value="ECO:0007669"/>
    <property type="project" value="UniProtKB-KW"/>
</dbReference>
<dbReference type="EMBL" id="PDEV01000004">
    <property type="protein sequence ID" value="PEN15704.1"/>
    <property type="molecule type" value="Genomic_DNA"/>
</dbReference>
<proteinExistence type="inferred from homology"/>
<gene>
    <name evidence="9" type="ORF">B8W87_06770</name>
    <name evidence="10" type="ORF">CRM92_08845</name>
</gene>
<accession>A0A2A8D4A1</accession>
<evidence type="ECO:0000256" key="1">
    <source>
        <dbReference type="ARBA" id="ARBA00004651"/>
    </source>
</evidence>
<dbReference type="CDD" id="cd06261">
    <property type="entry name" value="TM_PBP2"/>
    <property type="match status" value="1"/>
</dbReference>
<dbReference type="GeneID" id="29743200"/>
<evidence type="ECO:0000256" key="4">
    <source>
        <dbReference type="ARBA" id="ARBA00022692"/>
    </source>
</evidence>
<dbReference type="PANTHER" id="PTHR30450:SF14">
    <property type="entry name" value="TRANSPORTER, PERMEASE PROTEIN, PUTATIVE-RELATED"/>
    <property type="match status" value="1"/>
</dbReference>
<evidence type="ECO:0000256" key="3">
    <source>
        <dbReference type="ARBA" id="ARBA00022475"/>
    </source>
</evidence>
<dbReference type="Proteomes" id="UP000216195">
    <property type="component" value="Unassembled WGS sequence"/>
</dbReference>
<evidence type="ECO:0000313" key="10">
    <source>
        <dbReference type="EMBL" id="PEN15704.1"/>
    </source>
</evidence>
<dbReference type="Proteomes" id="UP000219947">
    <property type="component" value="Unassembled WGS sequence"/>
</dbReference>
<protein>
    <submittedName>
        <fullName evidence="10">ABC transporter permease</fullName>
    </submittedName>
    <submittedName>
        <fullName evidence="9">Methionine ABC transporter ATP-binding protein</fullName>
    </submittedName>
</protein>
<evidence type="ECO:0000256" key="7">
    <source>
        <dbReference type="RuleBase" id="RU363032"/>
    </source>
</evidence>
<dbReference type="RefSeq" id="WP_013397874.1">
    <property type="nucleotide sequence ID" value="NZ_CABFMC010000003.1"/>
</dbReference>
<evidence type="ECO:0000313" key="11">
    <source>
        <dbReference type="Proteomes" id="UP000216195"/>
    </source>
</evidence>
<dbReference type="EMBL" id="NCWU01000006">
    <property type="protein sequence ID" value="PAK85589.1"/>
    <property type="molecule type" value="Genomic_DNA"/>
</dbReference>
<keyword evidence="9" id="KW-0067">ATP-binding</keyword>
<feature type="transmembrane region" description="Helical" evidence="7">
    <location>
        <begin position="206"/>
        <end position="229"/>
    </location>
</feature>
<comment type="caution">
    <text evidence="10">The sequence shown here is derived from an EMBL/GenBank/DDBJ whole genome shotgun (WGS) entry which is preliminary data.</text>
</comment>
<evidence type="ECO:0000313" key="12">
    <source>
        <dbReference type="Proteomes" id="UP000219947"/>
    </source>
</evidence>
<evidence type="ECO:0000256" key="2">
    <source>
        <dbReference type="ARBA" id="ARBA00022448"/>
    </source>
</evidence>
<accession>A0A5F0M220</accession>
<dbReference type="OMA" id="TFWSAIF"/>
<dbReference type="Pfam" id="PF00528">
    <property type="entry name" value="BPD_transp_1"/>
    <property type="match status" value="1"/>
</dbReference>
<keyword evidence="5 7" id="KW-1133">Transmembrane helix</keyword>
<dbReference type="Gene3D" id="1.10.3720.10">
    <property type="entry name" value="MetI-like"/>
    <property type="match status" value="1"/>
</dbReference>
<evidence type="ECO:0000259" key="8">
    <source>
        <dbReference type="PROSITE" id="PS50928"/>
    </source>
</evidence>
<evidence type="ECO:0000256" key="6">
    <source>
        <dbReference type="ARBA" id="ARBA00023136"/>
    </source>
</evidence>
<keyword evidence="4 7" id="KW-0812">Transmembrane</keyword>
<keyword evidence="3" id="KW-1003">Cell membrane</keyword>
<feature type="transmembrane region" description="Helical" evidence="7">
    <location>
        <begin position="69"/>
        <end position="93"/>
    </location>
</feature>
<comment type="subcellular location">
    <subcellularLocation>
        <location evidence="1 7">Cell membrane</location>
        <topology evidence="1 7">Multi-pass membrane protein</topology>
    </subcellularLocation>
</comment>
<sequence length="235" mass="25117">MSALVTTLPLAASTRSVNWDTFIPDKLVPAIFDTLYMVSVTMVIAGLLGLIMGALLYTTRTGNIFQNRFAYTVLNVLVNIVRPIPFIILIAALGPLTSAVVQTRLGINAAIFAMTFGASFAIARIVEQNMVSIDPGVIEAARAMGASKLRILFTVMIPESLGPLILGYTFIVIGVVDMSAMAGYVGGGGLGKVAIVDGYQRFQDQITWAVVAVIIVLVQLVQLIGNMLAKKALRR</sequence>
<evidence type="ECO:0000313" key="9">
    <source>
        <dbReference type="EMBL" id="PAK85589.1"/>
    </source>
</evidence>
<dbReference type="AlphaFoldDB" id="A0A2A8D4A1"/>
<dbReference type="GO" id="GO:0005886">
    <property type="term" value="C:plasma membrane"/>
    <property type="evidence" value="ECO:0007669"/>
    <property type="project" value="UniProtKB-SubCell"/>
</dbReference>
<name>A0A2A8D4A1_9MICC</name>
<dbReference type="GO" id="GO:0048473">
    <property type="term" value="P:D-methionine transmembrane transport"/>
    <property type="evidence" value="ECO:0007669"/>
    <property type="project" value="TreeGrafter"/>
</dbReference>
<reference evidence="9 11" key="1">
    <citation type="submission" date="2017-04" db="EMBL/GenBank/DDBJ databases">
        <title>Kefir bacterial isolates.</title>
        <authorList>
            <person name="Kim Y."/>
            <person name="Blasche S."/>
            <person name="Patil K.R."/>
        </authorList>
    </citation>
    <scope>NUCLEOTIDE SEQUENCE [LARGE SCALE GENOMIC DNA]</scope>
    <source>
        <strain evidence="9 11">OG2-1</strain>
    </source>
</reference>
<keyword evidence="6 7" id="KW-0472">Membrane</keyword>
<reference evidence="10" key="2">
    <citation type="submission" date="2017-10" db="EMBL/GenBank/DDBJ databases">
        <title>Kefir isolates.</title>
        <authorList>
            <person name="Kim Y."/>
            <person name="Blasche S."/>
        </authorList>
    </citation>
    <scope>NUCLEOTIDE SEQUENCE [LARGE SCALE GENOMIC DNA]</scope>
    <source>
        <strain evidence="10">OG2-2</strain>
    </source>
</reference>